<comment type="caution">
    <text evidence="1">The sequence shown here is derived from an EMBL/GenBank/DDBJ whole genome shotgun (WGS) entry which is preliminary data.</text>
</comment>
<organism evidence="1 2">
    <name type="scientific">Hibiscus syriacus</name>
    <name type="common">Rose of Sharon</name>
    <dbReference type="NCBI Taxonomy" id="106335"/>
    <lineage>
        <taxon>Eukaryota</taxon>
        <taxon>Viridiplantae</taxon>
        <taxon>Streptophyta</taxon>
        <taxon>Embryophyta</taxon>
        <taxon>Tracheophyta</taxon>
        <taxon>Spermatophyta</taxon>
        <taxon>Magnoliopsida</taxon>
        <taxon>eudicotyledons</taxon>
        <taxon>Gunneridae</taxon>
        <taxon>Pentapetalae</taxon>
        <taxon>rosids</taxon>
        <taxon>malvids</taxon>
        <taxon>Malvales</taxon>
        <taxon>Malvaceae</taxon>
        <taxon>Malvoideae</taxon>
        <taxon>Hibiscus</taxon>
    </lineage>
</organism>
<protein>
    <submittedName>
        <fullName evidence="1">Uncharacterized protein</fullName>
    </submittedName>
</protein>
<dbReference type="PANTHER" id="PTHR33710">
    <property type="entry name" value="BNAC02G09200D PROTEIN"/>
    <property type="match status" value="1"/>
</dbReference>
<proteinExistence type="predicted"/>
<evidence type="ECO:0000313" key="1">
    <source>
        <dbReference type="EMBL" id="KAE8722453.1"/>
    </source>
</evidence>
<dbReference type="SUPFAM" id="SSF56219">
    <property type="entry name" value="DNase I-like"/>
    <property type="match status" value="2"/>
</dbReference>
<dbReference type="InterPro" id="IPR036691">
    <property type="entry name" value="Endo/exonu/phosph_ase_sf"/>
</dbReference>
<accession>A0A6A3C0H8</accession>
<dbReference type="EMBL" id="VEPZ02000561">
    <property type="protein sequence ID" value="KAE8722453.1"/>
    <property type="molecule type" value="Genomic_DNA"/>
</dbReference>
<keyword evidence="2" id="KW-1185">Reference proteome</keyword>
<dbReference type="PANTHER" id="PTHR33710:SF77">
    <property type="entry name" value="DNASE I-LIKE SUPERFAMILY PROTEIN"/>
    <property type="match status" value="1"/>
</dbReference>
<dbReference type="Gene3D" id="3.60.10.10">
    <property type="entry name" value="Endonuclease/exonuclease/phosphatase"/>
    <property type="match status" value="2"/>
</dbReference>
<reference evidence="1" key="1">
    <citation type="submission" date="2019-09" db="EMBL/GenBank/DDBJ databases">
        <title>Draft genome information of white flower Hibiscus syriacus.</title>
        <authorList>
            <person name="Kim Y.-M."/>
        </authorList>
    </citation>
    <scope>NUCLEOTIDE SEQUENCE [LARGE SCALE GENOMIC DNA]</scope>
    <source>
        <strain evidence="1">YM2019G1</strain>
    </source>
</reference>
<dbReference type="AlphaFoldDB" id="A0A6A3C0H8"/>
<gene>
    <name evidence="1" type="ORF">F3Y22_tig00013960pilonHSYRG00081</name>
</gene>
<evidence type="ECO:0000313" key="2">
    <source>
        <dbReference type="Proteomes" id="UP000436088"/>
    </source>
</evidence>
<dbReference type="Proteomes" id="UP000436088">
    <property type="component" value="Unassembled WGS sequence"/>
</dbReference>
<sequence>MAVRMGDFNAILRSEERKGGVVGRVGISKGFGLVDSCALLDIGFHGPPFTWCRGKLQQRLDRCLINSCWLSTYLDSSIIHLDRLGSDHRPVLFRMTCSRTNLSQKPFTWCRGNLQQRLDRCLVNSCWLSAYPDSSIFHLDRLGSDHRPVLFRMTCARTNLSKGFAGSDHSVLQDCWSSNLDFRANISNLREKLANWNSNSFGTIGARKKRLLARQRGIDRALGRRHSDFLLELEKKLKAELKQVLEREESLYMRKS</sequence>
<name>A0A6A3C0H8_HIBSY</name>